<accession>A0A1Y3BP13</accession>
<sequence length="64" mass="7495">MKKRPNMIHKKIIPLVLVVNLVCKKIVWINRLLVGNIMKKRPNMIHRKIIPLDLVASLAYRKIA</sequence>
<dbReference type="AlphaFoldDB" id="A0A1Y3BP13"/>
<dbReference type="EMBL" id="MUJZ01007046">
    <property type="protein sequence ID" value="OTF82719.1"/>
    <property type="molecule type" value="Genomic_DNA"/>
</dbReference>
<gene>
    <name evidence="1" type="ORF">BLA29_015281</name>
</gene>
<keyword evidence="2" id="KW-1185">Reference proteome</keyword>
<protein>
    <submittedName>
        <fullName evidence="1">Uncharacterized protein</fullName>
    </submittedName>
</protein>
<organism evidence="1 2">
    <name type="scientific">Euroglyphus maynei</name>
    <name type="common">Mayne's house dust mite</name>
    <dbReference type="NCBI Taxonomy" id="6958"/>
    <lineage>
        <taxon>Eukaryota</taxon>
        <taxon>Metazoa</taxon>
        <taxon>Ecdysozoa</taxon>
        <taxon>Arthropoda</taxon>
        <taxon>Chelicerata</taxon>
        <taxon>Arachnida</taxon>
        <taxon>Acari</taxon>
        <taxon>Acariformes</taxon>
        <taxon>Sarcoptiformes</taxon>
        <taxon>Astigmata</taxon>
        <taxon>Psoroptidia</taxon>
        <taxon>Analgoidea</taxon>
        <taxon>Pyroglyphidae</taxon>
        <taxon>Pyroglyphinae</taxon>
        <taxon>Euroglyphus</taxon>
    </lineage>
</organism>
<reference evidence="1 2" key="1">
    <citation type="submission" date="2017-03" db="EMBL/GenBank/DDBJ databases">
        <title>Genome Survey of Euroglyphus maynei.</title>
        <authorList>
            <person name="Arlian L.G."/>
            <person name="Morgan M.S."/>
            <person name="Rider S.D."/>
        </authorList>
    </citation>
    <scope>NUCLEOTIDE SEQUENCE [LARGE SCALE GENOMIC DNA]</scope>
    <source>
        <strain evidence="1">Arlian Lab</strain>
        <tissue evidence="1">Whole body</tissue>
    </source>
</reference>
<comment type="caution">
    <text evidence="1">The sequence shown here is derived from an EMBL/GenBank/DDBJ whole genome shotgun (WGS) entry which is preliminary data.</text>
</comment>
<name>A0A1Y3BP13_EURMA</name>
<evidence type="ECO:0000313" key="2">
    <source>
        <dbReference type="Proteomes" id="UP000194236"/>
    </source>
</evidence>
<proteinExistence type="predicted"/>
<dbReference type="Proteomes" id="UP000194236">
    <property type="component" value="Unassembled WGS sequence"/>
</dbReference>
<feature type="non-terminal residue" evidence="1">
    <location>
        <position position="64"/>
    </location>
</feature>
<evidence type="ECO:0000313" key="1">
    <source>
        <dbReference type="EMBL" id="OTF82719.1"/>
    </source>
</evidence>